<proteinExistence type="predicted"/>
<evidence type="ECO:0000313" key="4">
    <source>
        <dbReference type="Proteomes" id="UP001161409"/>
    </source>
</evidence>
<accession>A0ABQ5U347</accession>
<feature type="transmembrane region" description="Helical" evidence="2">
    <location>
        <begin position="29"/>
        <end position="51"/>
    </location>
</feature>
<keyword evidence="4" id="KW-1185">Reference proteome</keyword>
<dbReference type="NCBIfam" id="NF008528">
    <property type="entry name" value="PRK11463.1-2"/>
    <property type="match status" value="1"/>
</dbReference>
<dbReference type="PANTHER" id="PTHR35335">
    <property type="entry name" value="UPF0716 PROTEIN FXSA"/>
    <property type="match status" value="1"/>
</dbReference>
<keyword evidence="2" id="KW-0472">Membrane</keyword>
<comment type="caution">
    <text evidence="3">The sequence shown here is derived from an EMBL/GenBank/DDBJ whole genome shotgun (WGS) entry which is preliminary data.</text>
</comment>
<evidence type="ECO:0000256" key="2">
    <source>
        <dbReference type="SAM" id="Phobius"/>
    </source>
</evidence>
<dbReference type="EMBL" id="BSNF01000001">
    <property type="protein sequence ID" value="GLQ04931.1"/>
    <property type="molecule type" value="Genomic_DNA"/>
</dbReference>
<dbReference type="Pfam" id="PF04186">
    <property type="entry name" value="FxsA"/>
    <property type="match status" value="1"/>
</dbReference>
<evidence type="ECO:0000256" key="1">
    <source>
        <dbReference type="SAM" id="MobiDB-lite"/>
    </source>
</evidence>
<dbReference type="Proteomes" id="UP001161409">
    <property type="component" value="Unassembled WGS sequence"/>
</dbReference>
<evidence type="ECO:0000313" key="3">
    <source>
        <dbReference type="EMBL" id="GLQ04931.1"/>
    </source>
</evidence>
<keyword evidence="2" id="KW-0812">Transmembrane</keyword>
<dbReference type="InterPro" id="IPR007313">
    <property type="entry name" value="FxsA"/>
</dbReference>
<name>A0ABQ5U347_9PROT</name>
<gene>
    <name evidence="3" type="primary">fxsA</name>
    <name evidence="3" type="ORF">GCM10007924_01520</name>
</gene>
<feature type="compositionally biased region" description="Basic and acidic residues" evidence="1">
    <location>
        <begin position="163"/>
        <end position="173"/>
    </location>
</feature>
<organism evidence="3 4">
    <name type="scientific">Sneathiella chinensis</name>
    <dbReference type="NCBI Taxonomy" id="349750"/>
    <lineage>
        <taxon>Bacteria</taxon>
        <taxon>Pseudomonadati</taxon>
        <taxon>Pseudomonadota</taxon>
        <taxon>Alphaproteobacteria</taxon>
        <taxon>Sneathiellales</taxon>
        <taxon>Sneathiellaceae</taxon>
        <taxon>Sneathiella</taxon>
    </lineage>
</organism>
<reference evidence="3" key="2">
    <citation type="submission" date="2023-01" db="EMBL/GenBank/DDBJ databases">
        <title>Draft genome sequence of Sneathiella chinensis strain NBRC 103408.</title>
        <authorList>
            <person name="Sun Q."/>
            <person name="Mori K."/>
        </authorList>
    </citation>
    <scope>NUCLEOTIDE SEQUENCE</scope>
    <source>
        <strain evidence="3">NBRC 103408</strain>
    </source>
</reference>
<reference evidence="3" key="1">
    <citation type="journal article" date="2014" name="Int. J. Syst. Evol. Microbiol.">
        <title>Complete genome of a new Firmicutes species belonging to the dominant human colonic microbiota ('Ruminococcus bicirculans') reveals two chromosomes and a selective capacity to utilize plant glucans.</title>
        <authorList>
            <consortium name="NISC Comparative Sequencing Program"/>
            <person name="Wegmann U."/>
            <person name="Louis P."/>
            <person name="Goesmann A."/>
            <person name="Henrissat B."/>
            <person name="Duncan S.H."/>
            <person name="Flint H.J."/>
        </authorList>
    </citation>
    <scope>NUCLEOTIDE SEQUENCE</scope>
    <source>
        <strain evidence="3">NBRC 103408</strain>
    </source>
</reference>
<keyword evidence="2" id="KW-1133">Transmembrane helix</keyword>
<sequence length="184" mass="20054">MPLLFLAALVAIPVTEIYLFIEIGDEIGALNTIILTILTAVAGMALLRIQGLSVLMKAQENLENGQSPIKEVFSGILLAIAGLFLLIPGFFTDSIGFLLFLPPLRAALAGWLSRTVTPSGRGGFHQTHFHSRRWNGNEETIIDGEYNIVEEDEKTDPAGRSNSDPRRLDRPEGGPDDSPWSKNG</sequence>
<protein>
    <submittedName>
        <fullName evidence="3">Membrane protein FxsA</fullName>
    </submittedName>
</protein>
<feature type="transmembrane region" description="Helical" evidence="2">
    <location>
        <begin position="72"/>
        <end position="91"/>
    </location>
</feature>
<feature type="region of interest" description="Disordered" evidence="1">
    <location>
        <begin position="146"/>
        <end position="184"/>
    </location>
</feature>
<dbReference type="PANTHER" id="PTHR35335:SF1">
    <property type="entry name" value="UPF0716 PROTEIN FXSA"/>
    <property type="match status" value="1"/>
</dbReference>